<organism evidence="6 7">
    <name type="scientific">Vitis vinifera</name>
    <name type="common">Grape</name>
    <dbReference type="NCBI Taxonomy" id="29760"/>
    <lineage>
        <taxon>Eukaryota</taxon>
        <taxon>Viridiplantae</taxon>
        <taxon>Streptophyta</taxon>
        <taxon>Embryophyta</taxon>
        <taxon>Tracheophyta</taxon>
        <taxon>Spermatophyta</taxon>
        <taxon>Magnoliopsida</taxon>
        <taxon>eudicotyledons</taxon>
        <taxon>Gunneridae</taxon>
        <taxon>Pentapetalae</taxon>
        <taxon>rosids</taxon>
        <taxon>Vitales</taxon>
        <taxon>Vitaceae</taxon>
        <taxon>Viteae</taxon>
        <taxon>Vitis</taxon>
    </lineage>
</organism>
<dbReference type="InterPro" id="IPR011009">
    <property type="entry name" value="Kinase-like_dom_sf"/>
</dbReference>
<feature type="compositionally biased region" description="Basic and acidic residues" evidence="4">
    <location>
        <begin position="1400"/>
        <end position="1409"/>
    </location>
</feature>
<feature type="domain" description="PI3K/PI4K catalytic" evidence="5">
    <location>
        <begin position="1"/>
        <end position="164"/>
    </location>
</feature>
<proteinExistence type="predicted"/>
<feature type="region of interest" description="Disordered" evidence="4">
    <location>
        <begin position="1340"/>
        <end position="1416"/>
    </location>
</feature>
<accession>A0A438ELG4</accession>
<dbReference type="PROSITE" id="PS50290">
    <property type="entry name" value="PI3_4_KINASE_3"/>
    <property type="match status" value="1"/>
</dbReference>
<keyword evidence="3" id="KW-0175">Coiled coil</keyword>
<dbReference type="Proteomes" id="UP000288805">
    <property type="component" value="Unassembled WGS sequence"/>
</dbReference>
<dbReference type="EMBL" id="QGNW01001253">
    <property type="protein sequence ID" value="RVW48468.1"/>
    <property type="molecule type" value="Genomic_DNA"/>
</dbReference>
<dbReference type="InterPro" id="IPR018936">
    <property type="entry name" value="PI3/4_kinase_CS"/>
</dbReference>
<dbReference type="SMART" id="SM00146">
    <property type="entry name" value="PI3Kc"/>
    <property type="match status" value="1"/>
</dbReference>
<feature type="compositionally biased region" description="Polar residues" evidence="4">
    <location>
        <begin position="1223"/>
        <end position="1235"/>
    </location>
</feature>
<reference evidence="6 7" key="1">
    <citation type="journal article" date="2018" name="PLoS Genet.">
        <title>Population sequencing reveals clonal diversity and ancestral inbreeding in the grapevine cultivar Chardonnay.</title>
        <authorList>
            <person name="Roach M.J."/>
            <person name="Johnson D.L."/>
            <person name="Bohlmann J."/>
            <person name="van Vuuren H.J."/>
            <person name="Jones S.J."/>
            <person name="Pretorius I.S."/>
            <person name="Schmidt S.A."/>
            <person name="Borneman A.R."/>
        </authorList>
    </citation>
    <scope>NUCLEOTIDE SEQUENCE [LARGE SCALE GENOMIC DNA]</scope>
    <source>
        <strain evidence="7">cv. Chardonnay</strain>
        <tissue evidence="6">Leaf</tissue>
    </source>
</reference>
<evidence type="ECO:0000313" key="7">
    <source>
        <dbReference type="Proteomes" id="UP000288805"/>
    </source>
</evidence>
<feature type="region of interest" description="Disordered" evidence="4">
    <location>
        <begin position="1223"/>
        <end position="1245"/>
    </location>
</feature>
<dbReference type="PANTHER" id="PTHR11139:SF71">
    <property type="entry name" value="SERINE_THREONINE-PROTEIN KINASE SMG1"/>
    <property type="match status" value="1"/>
</dbReference>
<dbReference type="PROSITE" id="PS00916">
    <property type="entry name" value="PI3_4_KINASE_2"/>
    <property type="match status" value="1"/>
</dbReference>
<sequence>MFSSLNWIYVLSTCRYSGSVAAMSMVGHILGLGDRHLDNILMDFFTGDIVHIDYNVCFDKGQRLKIPEIVPFRLTQMIETALGLTGIEGTFRANCEAVVGVLRKNKDILLMLLEVFVWDPLVEWTRGDFHDDAAIGGEERKGMELAVSLSLFASRVQEIRVPLQEHHDLLLATLPAVESALEAREFAQAKAVVAEMAQEATTWMEQHGRILEALRSSLIPEIKACINLSNREVSQLIAELDHGLSCSVTALQAYSLALQRILPLNYLTTSPLHGWAQVLQLSSSTLSSDILSITIRQAAELVAKVNGDDFDSIKCDHDDLCLKVEKYAVEIEKVEEECAELDNLKHDGTKEARFQGALEEKKDKVLYILSIAVSSLYDEVKHRVLGIFSNLAERSSADNWLQSDFGTIFCKFEEQVEKCILVAGFANELQQVINGDMPTVRTDIEHSRYYSERNWASIFRTSLLSCKGLVGKMTEDILPDVIKSIVSFNSEVMDAFGSLSQIRGSIDMALEQLVEVEIERASLVELEQNYFLKVGVITEQQLALEEAALKGRDHLSWEEAEELASQEEACRAQLDQLHQTWNQKDKRTSSLIKKEAVIKNALVSSKRLFQSLIIDGEEREPQGRGGKGLLAKLVKPFSELESIDKALSSFGGSVAFYSRAIPNPADLMSSAYPMSEYIWKFDSLLNSHTFFVWEIGVMDSFLDSCIHDVTSSVDQSLGFDQLFNVIKKKLEIQLQEHIVQYLKERVAPILLALLDKEKEHWKQLTEATKELAFDQGKKDLGAVKKVQLMLEEYCNAHETASAARSAASLMKRQVNELREAVLKTSLEIVQMEWMHDVSLTSSHNNRVIWQKFIANDDSLYPIILNLNRPKLLESMQSAVSKIARSVEFLQACERTSITAEGQLERAMGWACGGPNSSATGNTSTKSSGIPPEFNDHLTRRRQLLWEVREKASDMIKICVSVLEFEASRDGIFRIPGGDGRTWQQAYFNALTRLDVTYHSFTRTEQEWKLAQSSVEAASNGLYTATNELCIASVKAKSASADLQSTVLAMRDCAYEASVALSAFSRVTRGHTALTSECGSMLEEVLVITEGLHDVHSLGKEAAAVHHSLMEDLSKANMVLLPLESVLSKDVAAMTDAMTRERETKLEISPIHGQAIYQSYCLRIREACPAFKPLVPSLTFSVKGLYSMLTRLARTASLHAGNLHKALEGLGESQEVRSQEINLSRTNLASDASQSGNKDREIFSRSDEGNAEDLLGVAGLSLQDKGWISPPDSVYSSSSESVIISDEASLPDSHTAPAEMMARLSYGSNSREGTDYLNSVSSSGTDFQEISLNCGQSESKYTEYNNSDASSVKSPTNEPSEHLKAAASPKNESITVIDTSKSLNEEDFEGKDETSSSNQVKIEDENREARLPNTDAGSRIARGKNHIIPSVTILGAHVFFCSFG</sequence>
<gene>
    <name evidence="6" type="primary">Smg1_2</name>
    <name evidence="6" type="ORF">CK203_088311</name>
</gene>
<dbReference type="GO" id="GO:0016301">
    <property type="term" value="F:kinase activity"/>
    <property type="evidence" value="ECO:0007669"/>
    <property type="project" value="UniProtKB-KW"/>
</dbReference>
<dbReference type="Gene3D" id="1.10.1070.11">
    <property type="entry name" value="Phosphatidylinositol 3-/4-kinase, catalytic domain"/>
    <property type="match status" value="1"/>
</dbReference>
<feature type="compositionally biased region" description="Basic and acidic residues" evidence="4">
    <location>
        <begin position="1236"/>
        <end position="1245"/>
    </location>
</feature>
<keyword evidence="2 6" id="KW-0418">Kinase</keyword>
<dbReference type="FunFam" id="1.10.1070.11:FF:000023">
    <property type="entry name" value="serine/threonine-protein kinase SMG1 isoform X1"/>
    <property type="match status" value="1"/>
</dbReference>
<evidence type="ECO:0000256" key="3">
    <source>
        <dbReference type="SAM" id="Coils"/>
    </source>
</evidence>
<feature type="compositionally biased region" description="Polar residues" evidence="4">
    <location>
        <begin position="1340"/>
        <end position="1357"/>
    </location>
</feature>
<protein>
    <submittedName>
        <fullName evidence="6">Serine/threonine-protein kinase SMG1</fullName>
    </submittedName>
</protein>
<keyword evidence="1" id="KW-0808">Transferase</keyword>
<name>A0A438ELG4_VITVI</name>
<dbReference type="InterPro" id="IPR036940">
    <property type="entry name" value="PI3/4_kinase_cat_sf"/>
</dbReference>
<evidence type="ECO:0000256" key="4">
    <source>
        <dbReference type="SAM" id="MobiDB-lite"/>
    </source>
</evidence>
<feature type="coiled-coil region" evidence="3">
    <location>
        <begin position="317"/>
        <end position="351"/>
    </location>
</feature>
<evidence type="ECO:0000313" key="6">
    <source>
        <dbReference type="EMBL" id="RVW48468.1"/>
    </source>
</evidence>
<evidence type="ECO:0000256" key="1">
    <source>
        <dbReference type="ARBA" id="ARBA00022679"/>
    </source>
</evidence>
<feature type="compositionally biased region" description="Polar residues" evidence="4">
    <location>
        <begin position="1369"/>
        <end position="1381"/>
    </location>
</feature>
<dbReference type="InterPro" id="IPR050517">
    <property type="entry name" value="DDR_Repair_Kinase"/>
</dbReference>
<dbReference type="PANTHER" id="PTHR11139">
    <property type="entry name" value="ATAXIA TELANGIECTASIA MUTATED ATM -RELATED"/>
    <property type="match status" value="1"/>
</dbReference>
<dbReference type="InterPro" id="IPR000403">
    <property type="entry name" value="PI3/4_kinase_cat_dom"/>
</dbReference>
<dbReference type="Pfam" id="PF00454">
    <property type="entry name" value="PI3_PI4_kinase"/>
    <property type="match status" value="1"/>
</dbReference>
<evidence type="ECO:0000259" key="5">
    <source>
        <dbReference type="PROSITE" id="PS50290"/>
    </source>
</evidence>
<dbReference type="SUPFAM" id="SSF56112">
    <property type="entry name" value="Protein kinase-like (PK-like)"/>
    <property type="match status" value="1"/>
</dbReference>
<evidence type="ECO:0000256" key="2">
    <source>
        <dbReference type="ARBA" id="ARBA00022777"/>
    </source>
</evidence>
<comment type="caution">
    <text evidence="6">The sequence shown here is derived from an EMBL/GenBank/DDBJ whole genome shotgun (WGS) entry which is preliminary data.</text>
</comment>